<reference evidence="9" key="2">
    <citation type="submission" date="2015-01" db="EMBL/GenBank/DDBJ databases">
        <title>Evolutionary Origins and Diversification of the Mycorrhizal Mutualists.</title>
        <authorList>
            <consortium name="DOE Joint Genome Institute"/>
            <consortium name="Mycorrhizal Genomics Consortium"/>
            <person name="Kohler A."/>
            <person name="Kuo A."/>
            <person name="Nagy L.G."/>
            <person name="Floudas D."/>
            <person name="Copeland A."/>
            <person name="Barry K.W."/>
            <person name="Cichocki N."/>
            <person name="Veneault-Fourrey C."/>
            <person name="LaButti K."/>
            <person name="Lindquist E.A."/>
            <person name="Lipzen A."/>
            <person name="Lundell T."/>
            <person name="Morin E."/>
            <person name="Murat C."/>
            <person name="Riley R."/>
            <person name="Ohm R."/>
            <person name="Sun H."/>
            <person name="Tunlid A."/>
            <person name="Henrissat B."/>
            <person name="Grigoriev I.V."/>
            <person name="Hibbett D.S."/>
            <person name="Martin F."/>
        </authorList>
    </citation>
    <scope>NUCLEOTIDE SEQUENCE [LARGE SCALE GENOMIC DNA]</scope>
    <source>
        <strain evidence="9">Zn</strain>
    </source>
</reference>
<name>A0A0C3C9S0_OIDMZ</name>
<keyword evidence="4 7" id="KW-0812">Transmembrane</keyword>
<keyword evidence="5 7" id="KW-1133">Transmembrane helix</keyword>
<dbReference type="Proteomes" id="UP000054321">
    <property type="component" value="Unassembled WGS sequence"/>
</dbReference>
<evidence type="ECO:0000256" key="4">
    <source>
        <dbReference type="ARBA" id="ARBA00022692"/>
    </source>
</evidence>
<gene>
    <name evidence="8" type="ORF">OIDMADRAFT_33715</name>
</gene>
<feature type="transmembrane region" description="Helical" evidence="7">
    <location>
        <begin position="182"/>
        <end position="198"/>
    </location>
</feature>
<evidence type="ECO:0000256" key="7">
    <source>
        <dbReference type="SAM" id="Phobius"/>
    </source>
</evidence>
<feature type="transmembrane region" description="Helical" evidence="7">
    <location>
        <begin position="249"/>
        <end position="277"/>
    </location>
</feature>
<dbReference type="Gene3D" id="3.90.550.20">
    <property type="match status" value="1"/>
</dbReference>
<comment type="similarity">
    <text evidence="2">Belongs to the glycosyltransferase 32 family.</text>
</comment>
<keyword evidence="6 7" id="KW-0472">Membrane</keyword>
<evidence type="ECO:0000256" key="2">
    <source>
        <dbReference type="ARBA" id="ARBA00009003"/>
    </source>
</evidence>
<dbReference type="STRING" id="913774.A0A0C3C9S0"/>
<dbReference type="HOGENOM" id="CLU_036369_3_1_1"/>
<evidence type="ECO:0000256" key="1">
    <source>
        <dbReference type="ARBA" id="ARBA00004370"/>
    </source>
</evidence>
<evidence type="ECO:0000313" key="8">
    <source>
        <dbReference type="EMBL" id="KIM95623.1"/>
    </source>
</evidence>
<dbReference type="OrthoDB" id="3647at2759"/>
<dbReference type="InParanoid" id="A0A0C3C9S0"/>
<dbReference type="GO" id="GO:0051999">
    <property type="term" value="P:mannosyl-inositol phosphorylceramide biosynthetic process"/>
    <property type="evidence" value="ECO:0007669"/>
    <property type="project" value="TreeGrafter"/>
</dbReference>
<evidence type="ECO:0000256" key="3">
    <source>
        <dbReference type="ARBA" id="ARBA00022679"/>
    </source>
</evidence>
<dbReference type="GO" id="GO:0000030">
    <property type="term" value="F:mannosyltransferase activity"/>
    <property type="evidence" value="ECO:0007669"/>
    <property type="project" value="TreeGrafter"/>
</dbReference>
<evidence type="ECO:0000256" key="5">
    <source>
        <dbReference type="ARBA" id="ARBA00022989"/>
    </source>
</evidence>
<keyword evidence="9" id="KW-1185">Reference proteome</keyword>
<comment type="subcellular location">
    <subcellularLocation>
        <location evidence="1">Membrane</location>
    </subcellularLocation>
</comment>
<dbReference type="AlphaFoldDB" id="A0A0C3C9S0"/>
<dbReference type="InterPro" id="IPR029044">
    <property type="entry name" value="Nucleotide-diphossugar_trans"/>
</dbReference>
<accession>A0A0C3C9S0</accession>
<proteinExistence type="inferred from homology"/>
<evidence type="ECO:0000313" key="9">
    <source>
        <dbReference type="Proteomes" id="UP000054321"/>
    </source>
</evidence>
<dbReference type="InterPro" id="IPR007577">
    <property type="entry name" value="GlycoTrfase_DXD_sugar-bd_CS"/>
</dbReference>
<dbReference type="InterPro" id="IPR051706">
    <property type="entry name" value="Glycosyltransferase_domain"/>
</dbReference>
<reference evidence="8 9" key="1">
    <citation type="submission" date="2014-04" db="EMBL/GenBank/DDBJ databases">
        <authorList>
            <consortium name="DOE Joint Genome Institute"/>
            <person name="Kuo A."/>
            <person name="Martino E."/>
            <person name="Perotto S."/>
            <person name="Kohler A."/>
            <person name="Nagy L.G."/>
            <person name="Floudas D."/>
            <person name="Copeland A."/>
            <person name="Barry K.W."/>
            <person name="Cichocki N."/>
            <person name="Veneault-Fourrey C."/>
            <person name="LaButti K."/>
            <person name="Lindquist E.A."/>
            <person name="Lipzen A."/>
            <person name="Lundell T."/>
            <person name="Morin E."/>
            <person name="Murat C."/>
            <person name="Sun H."/>
            <person name="Tunlid A."/>
            <person name="Henrissat B."/>
            <person name="Grigoriev I.V."/>
            <person name="Hibbett D.S."/>
            <person name="Martin F."/>
            <person name="Nordberg H.P."/>
            <person name="Cantor M.N."/>
            <person name="Hua S.X."/>
        </authorList>
    </citation>
    <scope>NUCLEOTIDE SEQUENCE [LARGE SCALE GENOMIC DNA]</scope>
    <source>
        <strain evidence="8 9">Zn</strain>
    </source>
</reference>
<sequence>MATKSQSIRHLTTGMTIYDEERLESGSVSTSICGRRRLKRWLQFLRLRKGAAFLLLVNLIITSASQAIPNKWVRSQHSCKEAYVGFEYKLWTDELSRNFLASEYPWFLDRWNNYALPIQRADSIRYFILHHYGGIYLDMDTFCNATFPLDQVKSYTPLHTAVFKSTVPTGDITRPWARLQPYCNIMIAAGPFFITWVVKDYLLQQPSMPSATIQVVNSAQLTPYITDLESSSWHQADAPALMWLGQRPWAWFGLTVVGLVSGLYVSNQVLLMVYGAFLHKVPYAMYQIKQAKVT</sequence>
<keyword evidence="3 8" id="KW-0808">Transferase</keyword>
<dbReference type="Pfam" id="PF04488">
    <property type="entry name" value="Gly_transf_sug"/>
    <property type="match status" value="1"/>
</dbReference>
<organism evidence="8 9">
    <name type="scientific">Oidiodendron maius (strain Zn)</name>
    <dbReference type="NCBI Taxonomy" id="913774"/>
    <lineage>
        <taxon>Eukaryota</taxon>
        <taxon>Fungi</taxon>
        <taxon>Dikarya</taxon>
        <taxon>Ascomycota</taxon>
        <taxon>Pezizomycotina</taxon>
        <taxon>Leotiomycetes</taxon>
        <taxon>Leotiomycetes incertae sedis</taxon>
        <taxon>Myxotrichaceae</taxon>
        <taxon>Oidiodendron</taxon>
    </lineage>
</organism>
<evidence type="ECO:0000256" key="6">
    <source>
        <dbReference type="ARBA" id="ARBA00023136"/>
    </source>
</evidence>
<dbReference type="EMBL" id="KN832886">
    <property type="protein sequence ID" value="KIM95623.1"/>
    <property type="molecule type" value="Genomic_DNA"/>
</dbReference>
<dbReference type="SUPFAM" id="SSF53448">
    <property type="entry name" value="Nucleotide-diphospho-sugar transferases"/>
    <property type="match status" value="1"/>
</dbReference>
<protein>
    <submittedName>
        <fullName evidence="8">Glycosyltransferase family 32 protein</fullName>
    </submittedName>
</protein>
<dbReference type="GO" id="GO:0016020">
    <property type="term" value="C:membrane"/>
    <property type="evidence" value="ECO:0007669"/>
    <property type="project" value="UniProtKB-SubCell"/>
</dbReference>
<dbReference type="PANTHER" id="PTHR32385:SF20">
    <property type="entry name" value="MANNOSYL PHOSPHORYLINOSITOL CERAMIDE SYNTHASE CSH1-RELATED"/>
    <property type="match status" value="1"/>
</dbReference>
<dbReference type="PANTHER" id="PTHR32385">
    <property type="entry name" value="MANNOSYL PHOSPHORYLINOSITOL CERAMIDE SYNTHASE"/>
    <property type="match status" value="1"/>
</dbReference>